<reference evidence="1 2" key="1">
    <citation type="submission" date="2021-03" db="EMBL/GenBank/DDBJ databases">
        <title>Sequencing the genomes of 1000 actinobacteria strains.</title>
        <authorList>
            <person name="Klenk H.-P."/>
        </authorList>
    </citation>
    <scope>NUCLEOTIDE SEQUENCE [LARGE SCALE GENOMIC DNA]</scope>
    <source>
        <strain evidence="1 2">DSM 45510</strain>
    </source>
</reference>
<sequence length="215" mass="23133">MPLVSLELPSPEELRPRWAAYAAVMAAIGYGDGCRADGRVWHYDDGGGNWCDLVLFEDGRAVLQGNDHEYSDTYFRDAAEYFGEDETDLLADAPAWWGEHLPPAGEWVGFVYGFEGSWRRASYDLQDGFDSVGLPALDNASFLDSVTEFVSGRSEGAFTPPQDAILALAAAGPDLTTDHLAAVFGPSTTADLAAGAEAARAFKRRPAPPALVPML</sequence>
<protein>
    <recommendedName>
        <fullName evidence="3">Proteophosphoglycan 5</fullName>
    </recommendedName>
</protein>
<dbReference type="EMBL" id="JAGGMS010000001">
    <property type="protein sequence ID" value="MBP2184464.1"/>
    <property type="molecule type" value="Genomic_DNA"/>
</dbReference>
<gene>
    <name evidence="1" type="ORF">JOM49_005990</name>
</gene>
<comment type="caution">
    <text evidence="1">The sequence shown here is derived from an EMBL/GenBank/DDBJ whole genome shotgun (WGS) entry which is preliminary data.</text>
</comment>
<name>A0ABS4Q018_9PSEU</name>
<organism evidence="1 2">
    <name type="scientific">Amycolatopsis magusensis</name>
    <dbReference type="NCBI Taxonomy" id="882444"/>
    <lineage>
        <taxon>Bacteria</taxon>
        <taxon>Bacillati</taxon>
        <taxon>Actinomycetota</taxon>
        <taxon>Actinomycetes</taxon>
        <taxon>Pseudonocardiales</taxon>
        <taxon>Pseudonocardiaceae</taxon>
        <taxon>Amycolatopsis</taxon>
    </lineage>
</organism>
<dbReference type="Proteomes" id="UP000741013">
    <property type="component" value="Unassembled WGS sequence"/>
</dbReference>
<evidence type="ECO:0000313" key="2">
    <source>
        <dbReference type="Proteomes" id="UP000741013"/>
    </source>
</evidence>
<evidence type="ECO:0000313" key="1">
    <source>
        <dbReference type="EMBL" id="MBP2184464.1"/>
    </source>
</evidence>
<keyword evidence="2" id="KW-1185">Reference proteome</keyword>
<dbReference type="RefSeq" id="WP_209667478.1">
    <property type="nucleotide sequence ID" value="NZ_JAGGMS010000001.1"/>
</dbReference>
<evidence type="ECO:0008006" key="3">
    <source>
        <dbReference type="Google" id="ProtNLM"/>
    </source>
</evidence>
<accession>A0ABS4Q018</accession>
<proteinExistence type="predicted"/>